<dbReference type="InterPro" id="IPR035897">
    <property type="entry name" value="Toll_tir_struct_dom_sf"/>
</dbReference>
<dbReference type="PROSITE" id="PS50104">
    <property type="entry name" value="TIR"/>
    <property type="match status" value="1"/>
</dbReference>
<accession>A0ABU6VY38</accession>
<dbReference type="SMART" id="SM00255">
    <property type="entry name" value="TIR"/>
    <property type="match status" value="1"/>
</dbReference>
<dbReference type="PANTHER" id="PTHR32009">
    <property type="entry name" value="TMV RESISTANCE PROTEIN N-LIKE"/>
    <property type="match status" value="1"/>
</dbReference>
<gene>
    <name evidence="3" type="ORF">PIB30_099559</name>
</gene>
<proteinExistence type="predicted"/>
<dbReference type="InterPro" id="IPR000157">
    <property type="entry name" value="TIR_dom"/>
</dbReference>
<dbReference type="Pfam" id="PF01582">
    <property type="entry name" value="TIR"/>
    <property type="match status" value="1"/>
</dbReference>
<sequence>MSSMAPSSSQNEEPKLMKFTNSSYRNWTHDVYITKHDSSTNELVSDLYARLTAAGVRVFKDEMEPRSGDQILFKAIVDSRISIVVFSRSYGDSTWWSKELEKIMECRRSKGQKVVPVFYGVDPSEVRHLNRGSLREAAGLPGFVTYPRCF</sequence>
<evidence type="ECO:0000313" key="4">
    <source>
        <dbReference type="Proteomes" id="UP001341840"/>
    </source>
</evidence>
<evidence type="ECO:0000256" key="1">
    <source>
        <dbReference type="ARBA" id="ARBA00023027"/>
    </source>
</evidence>
<dbReference type="SUPFAM" id="SSF52200">
    <property type="entry name" value="Toll/Interleukin receptor TIR domain"/>
    <property type="match status" value="1"/>
</dbReference>
<dbReference type="EMBL" id="JASCZI010153713">
    <property type="protein sequence ID" value="MED6177583.1"/>
    <property type="molecule type" value="Genomic_DNA"/>
</dbReference>
<protein>
    <recommendedName>
        <fullName evidence="2">TIR domain-containing protein</fullName>
    </recommendedName>
</protein>
<feature type="domain" description="TIR" evidence="2">
    <location>
        <begin position="27"/>
        <end position="150"/>
    </location>
</feature>
<dbReference type="Proteomes" id="UP001341840">
    <property type="component" value="Unassembled WGS sequence"/>
</dbReference>
<evidence type="ECO:0000313" key="3">
    <source>
        <dbReference type="EMBL" id="MED6177583.1"/>
    </source>
</evidence>
<organism evidence="3 4">
    <name type="scientific">Stylosanthes scabra</name>
    <dbReference type="NCBI Taxonomy" id="79078"/>
    <lineage>
        <taxon>Eukaryota</taxon>
        <taxon>Viridiplantae</taxon>
        <taxon>Streptophyta</taxon>
        <taxon>Embryophyta</taxon>
        <taxon>Tracheophyta</taxon>
        <taxon>Spermatophyta</taxon>
        <taxon>Magnoliopsida</taxon>
        <taxon>eudicotyledons</taxon>
        <taxon>Gunneridae</taxon>
        <taxon>Pentapetalae</taxon>
        <taxon>rosids</taxon>
        <taxon>fabids</taxon>
        <taxon>Fabales</taxon>
        <taxon>Fabaceae</taxon>
        <taxon>Papilionoideae</taxon>
        <taxon>50 kb inversion clade</taxon>
        <taxon>dalbergioids sensu lato</taxon>
        <taxon>Dalbergieae</taxon>
        <taxon>Pterocarpus clade</taxon>
        <taxon>Stylosanthes</taxon>
    </lineage>
</organism>
<dbReference type="Gene3D" id="3.40.50.10140">
    <property type="entry name" value="Toll/interleukin-1 receptor homology (TIR) domain"/>
    <property type="match status" value="1"/>
</dbReference>
<keyword evidence="4" id="KW-1185">Reference proteome</keyword>
<reference evidence="3 4" key="1">
    <citation type="journal article" date="2023" name="Plants (Basel)">
        <title>Bridging the Gap: Combining Genomics and Transcriptomics Approaches to Understand Stylosanthes scabra, an Orphan Legume from the Brazilian Caatinga.</title>
        <authorList>
            <person name="Ferreira-Neto J.R.C."/>
            <person name="da Silva M.D."/>
            <person name="Binneck E."/>
            <person name="de Melo N.F."/>
            <person name="da Silva R.H."/>
            <person name="de Melo A.L.T.M."/>
            <person name="Pandolfi V."/>
            <person name="Bustamante F.O."/>
            <person name="Brasileiro-Vidal A.C."/>
            <person name="Benko-Iseppon A.M."/>
        </authorList>
    </citation>
    <scope>NUCLEOTIDE SEQUENCE [LARGE SCALE GENOMIC DNA]</scope>
    <source>
        <tissue evidence="3">Leaves</tissue>
    </source>
</reference>
<name>A0ABU6VY38_9FABA</name>
<keyword evidence="1" id="KW-0520">NAD</keyword>
<comment type="caution">
    <text evidence="3">The sequence shown here is derived from an EMBL/GenBank/DDBJ whole genome shotgun (WGS) entry which is preliminary data.</text>
</comment>
<evidence type="ECO:0000259" key="2">
    <source>
        <dbReference type="PROSITE" id="PS50104"/>
    </source>
</evidence>
<dbReference type="PANTHER" id="PTHR32009:SF160">
    <property type="entry name" value="DISEASE RESISTANCE PROTEIN (TIR-NBS-LRR CLASS)"/>
    <property type="match status" value="1"/>
</dbReference>